<comment type="caution">
    <text evidence="1">The sequence shown here is derived from an EMBL/GenBank/DDBJ whole genome shotgun (WGS) entry which is preliminary data.</text>
</comment>
<keyword evidence="2" id="KW-1185">Reference proteome</keyword>
<accession>A0A1Q5PC00</accession>
<dbReference type="AlphaFoldDB" id="A0A1Q5PC00"/>
<dbReference type="STRING" id="1797110.A3841_00600"/>
<proteinExistence type="predicted"/>
<protein>
    <recommendedName>
        <fullName evidence="3">RiboL-PSP-HEPN domain-containing protein</fullName>
    </recommendedName>
</protein>
<name>A0A1Q5PC00_9BACT</name>
<evidence type="ECO:0000313" key="1">
    <source>
        <dbReference type="EMBL" id="OKL39758.1"/>
    </source>
</evidence>
<dbReference type="OrthoDB" id="1354489at2"/>
<dbReference type="EMBL" id="LVWA01000007">
    <property type="protein sequence ID" value="OKL39758.1"/>
    <property type="molecule type" value="Genomic_DNA"/>
</dbReference>
<dbReference type="Proteomes" id="UP000186551">
    <property type="component" value="Unassembled WGS sequence"/>
</dbReference>
<organism evidence="1 2">
    <name type="scientific">Pontibacter flavimaris</name>
    <dbReference type="NCBI Taxonomy" id="1797110"/>
    <lineage>
        <taxon>Bacteria</taxon>
        <taxon>Pseudomonadati</taxon>
        <taxon>Bacteroidota</taxon>
        <taxon>Cytophagia</taxon>
        <taxon>Cytophagales</taxon>
        <taxon>Hymenobacteraceae</taxon>
        <taxon>Pontibacter</taxon>
    </lineage>
</organism>
<evidence type="ECO:0008006" key="3">
    <source>
        <dbReference type="Google" id="ProtNLM"/>
    </source>
</evidence>
<reference evidence="1 2" key="1">
    <citation type="submission" date="2016-03" db="EMBL/GenBank/DDBJ databases">
        <title>Genome sequence of Pontibacter sp. nov., of the family cytophagaceae, isolated from marine sediment of the Yellow Sea, China.</title>
        <authorList>
            <person name="Zhang G."/>
            <person name="Zhang R."/>
        </authorList>
    </citation>
    <scope>NUCLEOTIDE SEQUENCE [LARGE SCALE GENOMIC DNA]</scope>
    <source>
        <strain evidence="1 2">S10-8</strain>
    </source>
</reference>
<evidence type="ECO:0000313" key="2">
    <source>
        <dbReference type="Proteomes" id="UP000186551"/>
    </source>
</evidence>
<dbReference type="RefSeq" id="WP_073852807.1">
    <property type="nucleotide sequence ID" value="NZ_LVWA01000007.1"/>
</dbReference>
<gene>
    <name evidence="1" type="ORF">A3841_00600</name>
</gene>
<sequence length="169" mass="19152">MHSFDDLIYRSIAFTLNALEEANSKILHELQTGASTIAVKNLQMIQLQKVILATGMFSMFESILQEELSCRNGFEEAKNILIQKGKDELHDRFINFYYAINVLEHGKGKSYDALVAKSGSLPFRIKLPGENFFEEGDVSEVSTLVEVDDQFVLNCADLIEQISKEIRIE</sequence>